<sequence length="63" mass="7721">MHPLIEGSRRPYDHRILQIFSVAKYYLIIWLLDHRSCHKAGHFVPIDKRDLRHTFHNYKQSHQ</sequence>
<proteinExistence type="predicted"/>
<name>A0A0E9XH74_ANGAN</name>
<evidence type="ECO:0000313" key="1">
    <source>
        <dbReference type="EMBL" id="JAI02005.1"/>
    </source>
</evidence>
<accession>A0A0E9XH74</accession>
<organism evidence="1">
    <name type="scientific">Anguilla anguilla</name>
    <name type="common">European freshwater eel</name>
    <name type="synonym">Muraena anguilla</name>
    <dbReference type="NCBI Taxonomy" id="7936"/>
    <lineage>
        <taxon>Eukaryota</taxon>
        <taxon>Metazoa</taxon>
        <taxon>Chordata</taxon>
        <taxon>Craniata</taxon>
        <taxon>Vertebrata</taxon>
        <taxon>Euteleostomi</taxon>
        <taxon>Actinopterygii</taxon>
        <taxon>Neopterygii</taxon>
        <taxon>Teleostei</taxon>
        <taxon>Anguilliformes</taxon>
        <taxon>Anguillidae</taxon>
        <taxon>Anguilla</taxon>
    </lineage>
</organism>
<dbReference type="AlphaFoldDB" id="A0A0E9XH74"/>
<reference evidence="1" key="2">
    <citation type="journal article" date="2015" name="Fish Shellfish Immunol.">
        <title>Early steps in the European eel (Anguilla anguilla)-Vibrio vulnificus interaction in the gills: Role of the RtxA13 toxin.</title>
        <authorList>
            <person name="Callol A."/>
            <person name="Pajuelo D."/>
            <person name="Ebbesson L."/>
            <person name="Teles M."/>
            <person name="MacKenzie S."/>
            <person name="Amaro C."/>
        </authorList>
    </citation>
    <scope>NUCLEOTIDE SEQUENCE</scope>
</reference>
<dbReference type="EMBL" id="GBXM01006573">
    <property type="protein sequence ID" value="JAI02005.1"/>
    <property type="molecule type" value="Transcribed_RNA"/>
</dbReference>
<protein>
    <submittedName>
        <fullName evidence="1">Uncharacterized protein</fullName>
    </submittedName>
</protein>
<reference evidence="1" key="1">
    <citation type="submission" date="2014-11" db="EMBL/GenBank/DDBJ databases">
        <authorList>
            <person name="Amaro Gonzalez C."/>
        </authorList>
    </citation>
    <scope>NUCLEOTIDE SEQUENCE</scope>
</reference>